<organism evidence="1 2">
    <name type="scientific">Pisum sativum</name>
    <name type="common">Garden pea</name>
    <name type="synonym">Lathyrus oleraceus</name>
    <dbReference type="NCBI Taxonomy" id="3888"/>
    <lineage>
        <taxon>Eukaryota</taxon>
        <taxon>Viridiplantae</taxon>
        <taxon>Streptophyta</taxon>
        <taxon>Embryophyta</taxon>
        <taxon>Tracheophyta</taxon>
        <taxon>Spermatophyta</taxon>
        <taxon>Magnoliopsida</taxon>
        <taxon>eudicotyledons</taxon>
        <taxon>Gunneridae</taxon>
        <taxon>Pentapetalae</taxon>
        <taxon>rosids</taxon>
        <taxon>fabids</taxon>
        <taxon>Fabales</taxon>
        <taxon>Fabaceae</taxon>
        <taxon>Papilionoideae</taxon>
        <taxon>50 kb inversion clade</taxon>
        <taxon>NPAAA clade</taxon>
        <taxon>Hologalegina</taxon>
        <taxon>IRL clade</taxon>
        <taxon>Fabeae</taxon>
        <taxon>Lathyrus</taxon>
    </lineage>
</organism>
<reference evidence="1 2" key="1">
    <citation type="journal article" date="2022" name="Nat. Genet.">
        <title>Improved pea reference genome and pan-genome highlight genomic features and evolutionary characteristics.</title>
        <authorList>
            <person name="Yang T."/>
            <person name="Liu R."/>
            <person name="Luo Y."/>
            <person name="Hu S."/>
            <person name="Wang D."/>
            <person name="Wang C."/>
            <person name="Pandey M.K."/>
            <person name="Ge S."/>
            <person name="Xu Q."/>
            <person name="Li N."/>
            <person name="Li G."/>
            <person name="Huang Y."/>
            <person name="Saxena R.K."/>
            <person name="Ji Y."/>
            <person name="Li M."/>
            <person name="Yan X."/>
            <person name="He Y."/>
            <person name="Liu Y."/>
            <person name="Wang X."/>
            <person name="Xiang C."/>
            <person name="Varshney R.K."/>
            <person name="Ding H."/>
            <person name="Gao S."/>
            <person name="Zong X."/>
        </authorList>
    </citation>
    <scope>NUCLEOTIDE SEQUENCE [LARGE SCALE GENOMIC DNA]</scope>
    <source>
        <strain evidence="1 2">cv. Zhongwan 6</strain>
    </source>
</reference>
<keyword evidence="2" id="KW-1185">Reference proteome</keyword>
<gene>
    <name evidence="1" type="ORF">KIW84_032219</name>
</gene>
<accession>A0A9D4XSQ5</accession>
<dbReference type="Proteomes" id="UP001058974">
    <property type="component" value="Chromosome 3"/>
</dbReference>
<protein>
    <submittedName>
        <fullName evidence="1">Uncharacterized protein</fullName>
    </submittedName>
</protein>
<evidence type="ECO:0000313" key="2">
    <source>
        <dbReference type="Proteomes" id="UP001058974"/>
    </source>
</evidence>
<dbReference type="EMBL" id="JAMSHJ010000003">
    <property type="protein sequence ID" value="KAI5426701.1"/>
    <property type="molecule type" value="Genomic_DNA"/>
</dbReference>
<sequence length="264" mass="30060">MESLVSDCRVQLEQVTPWQWSSCDGDDARRSRLLDSTHKHSSCVYCIPPHRMAEIRRLCEDYKKKENNNKIQNGMCLSCLVQNLLNACASIFRRGEALSISSSLYRTTSMTSATSLDNSLSDMYRSPPRPLPYDAREDELKMYRSKWIKATSKDSSQAAVKRKIIKNQREFEFEVSILGIIQHKKYHVSRAWDGYTDLETINTQQVHSSIFENAMNLSSDVHGLPEASVSDAEIKPNDLPHHNGVKHVHAAYLKPAVFVSKQAK</sequence>
<name>A0A9D4XSQ5_PEA</name>
<evidence type="ECO:0000313" key="1">
    <source>
        <dbReference type="EMBL" id="KAI5426701.1"/>
    </source>
</evidence>
<dbReference type="Gramene" id="Psat03G0221900-T1">
    <property type="protein sequence ID" value="KAI5426701.1"/>
    <property type="gene ID" value="KIW84_032219"/>
</dbReference>
<comment type="caution">
    <text evidence="1">The sequence shown here is derived from an EMBL/GenBank/DDBJ whole genome shotgun (WGS) entry which is preliminary data.</text>
</comment>
<proteinExistence type="predicted"/>
<dbReference type="AlphaFoldDB" id="A0A9D4XSQ5"/>